<reference evidence="1 2" key="1">
    <citation type="submission" date="2013-03" db="EMBL/GenBank/DDBJ databases">
        <title>Assembly of a new bacterial strain Brevibacillus borstelensis AK1.</title>
        <authorList>
            <person name="Rajan I."/>
            <person name="PoliReddy D."/>
            <person name="Sugumar T."/>
            <person name="Rathinam K."/>
            <person name="Alqarawi S."/>
            <person name="Khalil A.B."/>
            <person name="Sivakumar N."/>
        </authorList>
    </citation>
    <scope>NUCLEOTIDE SEQUENCE [LARGE SCALE GENOMIC DNA]</scope>
    <source>
        <strain evidence="1 2">AK1</strain>
    </source>
</reference>
<gene>
    <name evidence="1" type="ORF">I532_12279</name>
</gene>
<accession>M8DZE5</accession>
<protein>
    <submittedName>
        <fullName evidence="1">Uncharacterized protein</fullName>
    </submittedName>
</protein>
<dbReference type="RefSeq" id="WP_003388539.1">
    <property type="nucleotide sequence ID" value="NZ_APBN01000004.1"/>
</dbReference>
<dbReference type="OrthoDB" id="9809725at2"/>
<dbReference type="STRING" id="1300222.I532_12279"/>
<dbReference type="PATRIC" id="fig|1300222.3.peg.2563"/>
<dbReference type="InterPro" id="IPR016181">
    <property type="entry name" value="Acyl_CoA_acyltransferase"/>
</dbReference>
<evidence type="ECO:0000313" key="1">
    <source>
        <dbReference type="EMBL" id="EMT52431.1"/>
    </source>
</evidence>
<proteinExistence type="predicted"/>
<sequence>MNAERVRLYEKTDLAELAWERMKDGEYARAYLEPLILDSVPAYMSNVRTRMGALVIDDLVLPVTVNDEEYDNSYVCSPYTHYISYAREEMKLVTSSMIASLGGPLLSGAGALMKLSRVNRIVFVNNWLLSTNLYHPLTAEQVREITSFLTRRFPDHAVAFRSVSPIVCPGAWTGLERSGYVMVPSRYVYLFDPKQANEKGWRVRNTLKRDRDMLKKSGYRILRHEELGEEHAERIAALYQALYLDKYSQLNPQLTPAFVRLALHRQILTLIGLEKEGRLDGILGYFQRNGMMTTPLFGYDTALPKKLGLYRMLSSLLVSEAEQKGLLLHQSAGVGAFKADRGAEGTAEYTAVYIKHLPYRRQMIWRALAAILDRAVIGMAKKYKW</sequence>
<dbReference type="Proteomes" id="UP000012081">
    <property type="component" value="Unassembled WGS sequence"/>
</dbReference>
<dbReference type="EMBL" id="APBN01000004">
    <property type="protein sequence ID" value="EMT52431.1"/>
    <property type="molecule type" value="Genomic_DNA"/>
</dbReference>
<name>M8DZE5_9BACL</name>
<comment type="caution">
    <text evidence="1">The sequence shown here is derived from an EMBL/GenBank/DDBJ whole genome shotgun (WGS) entry which is preliminary data.</text>
</comment>
<keyword evidence="2" id="KW-1185">Reference proteome</keyword>
<dbReference type="SUPFAM" id="SSF55729">
    <property type="entry name" value="Acyl-CoA N-acyltransferases (Nat)"/>
    <property type="match status" value="1"/>
</dbReference>
<organism evidence="1 2">
    <name type="scientific">Brevibacillus borstelensis AK1</name>
    <dbReference type="NCBI Taxonomy" id="1300222"/>
    <lineage>
        <taxon>Bacteria</taxon>
        <taxon>Bacillati</taxon>
        <taxon>Bacillota</taxon>
        <taxon>Bacilli</taxon>
        <taxon>Bacillales</taxon>
        <taxon>Paenibacillaceae</taxon>
        <taxon>Brevibacillus</taxon>
    </lineage>
</organism>
<dbReference type="AlphaFoldDB" id="M8DZE5"/>
<evidence type="ECO:0000313" key="2">
    <source>
        <dbReference type="Proteomes" id="UP000012081"/>
    </source>
</evidence>